<evidence type="ECO:0000259" key="11">
    <source>
        <dbReference type="Pfam" id="PF08245"/>
    </source>
</evidence>
<dbReference type="InterPro" id="IPR036615">
    <property type="entry name" value="Mur_ligase_C_dom_sf"/>
</dbReference>
<dbReference type="Proteomes" id="UP000019276">
    <property type="component" value="Unassembled WGS sequence"/>
</dbReference>
<keyword evidence="13" id="KW-1185">Reference proteome</keyword>
<dbReference type="GO" id="GO:0008765">
    <property type="term" value="F:UDP-N-acetylmuramoylalanyl-D-glutamate-2,6-diaminopimelate ligase activity"/>
    <property type="evidence" value="ECO:0007669"/>
    <property type="project" value="UniProtKB-UniRule"/>
</dbReference>
<dbReference type="InterPro" id="IPR000713">
    <property type="entry name" value="Mur_ligase_N"/>
</dbReference>
<gene>
    <name evidence="7 12" type="primary">murE</name>
    <name evidence="12" type="ORF">DS2_05045</name>
</gene>
<evidence type="ECO:0000259" key="9">
    <source>
        <dbReference type="Pfam" id="PF01225"/>
    </source>
</evidence>
<feature type="domain" description="Mur ligase N-terminal catalytic" evidence="9">
    <location>
        <begin position="23"/>
        <end position="70"/>
    </location>
</feature>
<keyword evidence="7" id="KW-0963">Cytoplasm</keyword>
<keyword evidence="3 7" id="KW-0133">Cell shape</keyword>
<dbReference type="SUPFAM" id="SSF53244">
    <property type="entry name" value="MurD-like peptide ligases, peptide-binding domain"/>
    <property type="match status" value="1"/>
</dbReference>
<dbReference type="PATRIC" id="fig|1328313.3.peg.1042"/>
<dbReference type="SUPFAM" id="SSF53623">
    <property type="entry name" value="MurD-like peptide ligases, catalytic domain"/>
    <property type="match status" value="1"/>
</dbReference>
<dbReference type="UniPathway" id="UPA00219"/>
<feature type="short sequence motif" description="Meso-diaminopimelate recognition motif" evidence="7">
    <location>
        <begin position="436"/>
        <end position="439"/>
    </location>
</feature>
<feature type="domain" description="Mur ligase C-terminal" evidence="10">
    <location>
        <begin position="363"/>
        <end position="489"/>
    </location>
</feature>
<dbReference type="SUPFAM" id="SSF63418">
    <property type="entry name" value="MurE/MurF N-terminal domain"/>
    <property type="match status" value="1"/>
</dbReference>
<evidence type="ECO:0000313" key="12">
    <source>
        <dbReference type="EMBL" id="EWH11196.1"/>
    </source>
</evidence>
<dbReference type="PANTHER" id="PTHR23135:SF4">
    <property type="entry name" value="UDP-N-ACETYLMURAMOYL-L-ALANYL-D-GLUTAMATE--2,6-DIAMINOPIMELATE LIGASE MURE HOMOLOG, CHLOROPLASTIC"/>
    <property type="match status" value="1"/>
</dbReference>
<comment type="caution">
    <text evidence="12">The sequence shown here is derived from an EMBL/GenBank/DDBJ whole genome shotgun (WGS) entry which is preliminary data.</text>
</comment>
<keyword evidence="5 7" id="KW-0131">Cell cycle</keyword>
<dbReference type="Gene3D" id="3.40.1190.10">
    <property type="entry name" value="Mur-like, catalytic domain"/>
    <property type="match status" value="1"/>
</dbReference>
<evidence type="ECO:0000259" key="10">
    <source>
        <dbReference type="Pfam" id="PF02875"/>
    </source>
</evidence>
<dbReference type="STRING" id="1328313.DS2_05045"/>
<dbReference type="GO" id="GO:0005524">
    <property type="term" value="F:ATP binding"/>
    <property type="evidence" value="ECO:0007669"/>
    <property type="project" value="UniProtKB-UniRule"/>
</dbReference>
<feature type="binding site" evidence="7">
    <location>
        <position position="487"/>
    </location>
    <ligand>
        <name>meso-2,6-diaminopimelate</name>
        <dbReference type="ChEBI" id="CHEBI:57791"/>
    </ligand>
</feature>
<reference evidence="12 13" key="1">
    <citation type="journal article" date="2014" name="Genome Announc.">
        <title>Draft Genome Sequence of the Agar-Degrading Bacterium Catenovulum sp. Strain DS-2, Isolated from Intestines of Haliotis diversicolor.</title>
        <authorList>
            <person name="Shan D."/>
            <person name="Li X."/>
            <person name="Gu Z."/>
            <person name="Wei G."/>
            <person name="Gao Z."/>
            <person name="Shao Z."/>
        </authorList>
    </citation>
    <scope>NUCLEOTIDE SEQUENCE [LARGE SCALE GENOMIC DNA]</scope>
    <source>
        <strain evidence="12 13">DS-2</strain>
    </source>
</reference>
<dbReference type="Pfam" id="PF01225">
    <property type="entry name" value="Mur_ligase"/>
    <property type="match status" value="1"/>
</dbReference>
<evidence type="ECO:0000256" key="5">
    <source>
        <dbReference type="ARBA" id="ARBA00023306"/>
    </source>
</evidence>
<comment type="function">
    <text evidence="7">Catalyzes the addition of meso-diaminopimelic acid to the nucleotide precursor UDP-N-acetylmuramoyl-L-alanyl-D-glutamate (UMAG) in the biosynthesis of bacterial cell-wall peptidoglycan.</text>
</comment>
<feature type="binding site" evidence="7">
    <location>
        <position position="491"/>
    </location>
    <ligand>
        <name>meso-2,6-diaminopimelate</name>
        <dbReference type="ChEBI" id="CHEBI:57791"/>
    </ligand>
</feature>
<dbReference type="GO" id="GO:0000287">
    <property type="term" value="F:magnesium ion binding"/>
    <property type="evidence" value="ECO:0007669"/>
    <property type="project" value="UniProtKB-UniRule"/>
</dbReference>
<sequence length="517" mass="56714">MPKLELKHLIEQIIQLNIPVDLITGLAMDSRQIKADYCFVALQGHQQHGLVYAEQASGRGANFILAETLDDKQHGKLSIVAGKPCLSVYRLSRLTGVLASIQLDHPSHKLALVGVTGTNGKTTVSDMFTQLSLHFGKSAGYIGTLGCYWWDNNLDKHSAKQDLTTPDAFTLQQLLAKMVDCQVAQVAIEVSSHALAQNRVSGSQFSAVAFTNLTHDHLDYHNSMQSYFACKQSLFLQNPNSFAVICTDNEYGEVLLNSVLKQRGEAAKQSVLAIGRNAAALHQQSWQVQSVIAQAGGFSVEVELTDENNLKHSVQWQLPLIGEFNINNALTALALLQHVDKQILPRCIHEQSQPLAQLRACAGRMEVFSRKGKANIVVDFAHTPDALAQALKASRQHCQGQLWVVFGCGGDRDAQKRPEMGKIAAQLADHIVLSNDNPRSESPEKIVEDILSGIQQQQKVQIQLDRKLAIADTLAQAAENDLILVAGKGHETRQVLADGAIDYDERAYVKQVMEANV</sequence>
<dbReference type="InterPro" id="IPR013221">
    <property type="entry name" value="Mur_ligase_cen"/>
</dbReference>
<evidence type="ECO:0000256" key="2">
    <source>
        <dbReference type="ARBA" id="ARBA00022618"/>
    </source>
</evidence>
<comment type="cofactor">
    <cofactor evidence="7">
        <name>Mg(2+)</name>
        <dbReference type="ChEBI" id="CHEBI:18420"/>
    </cofactor>
</comment>
<dbReference type="HAMAP" id="MF_00208">
    <property type="entry name" value="MurE"/>
    <property type="match status" value="1"/>
</dbReference>
<comment type="PTM">
    <text evidence="7">Carboxylation is probably crucial for Mg(2+) binding and, consequently, for the gamma-phosphate positioning of ATP.</text>
</comment>
<dbReference type="Pfam" id="PF08245">
    <property type="entry name" value="Mur_ligase_M"/>
    <property type="match status" value="1"/>
</dbReference>
<dbReference type="NCBIfam" id="NF001126">
    <property type="entry name" value="PRK00139.1-4"/>
    <property type="match status" value="1"/>
</dbReference>
<dbReference type="InterPro" id="IPR005761">
    <property type="entry name" value="UDP-N-AcMur-Glu-dNH2Pim_ligase"/>
</dbReference>
<dbReference type="GO" id="GO:0071555">
    <property type="term" value="P:cell wall organization"/>
    <property type="evidence" value="ECO:0007669"/>
    <property type="project" value="UniProtKB-KW"/>
</dbReference>
<accession>W7QH49</accession>
<feature type="modified residue" description="N6-carboxylysine" evidence="7">
    <location>
        <position position="231"/>
    </location>
</feature>
<comment type="caution">
    <text evidence="7">Lacks conserved residue(s) required for the propagation of feature annotation.</text>
</comment>
<keyword evidence="7" id="KW-0067">ATP-binding</keyword>
<feature type="binding site" evidence="7">
    <location>
        <position position="30"/>
    </location>
    <ligand>
        <name>UDP-N-acetyl-alpha-D-muramoyl-L-alanyl-D-glutamate</name>
        <dbReference type="ChEBI" id="CHEBI:83900"/>
    </ligand>
</feature>
<feature type="binding site" evidence="7">
    <location>
        <position position="412"/>
    </location>
    <ligand>
        <name>meso-2,6-diaminopimelate</name>
        <dbReference type="ChEBI" id="CHEBI:57791"/>
    </ligand>
</feature>
<dbReference type="InterPro" id="IPR035911">
    <property type="entry name" value="MurE/MurF_N"/>
</dbReference>
<evidence type="ECO:0000256" key="7">
    <source>
        <dbReference type="HAMAP-Rule" id="MF_00208"/>
    </source>
</evidence>
<name>W7QH49_9ALTE</name>
<comment type="subcellular location">
    <subcellularLocation>
        <location evidence="7 8">Cytoplasm</location>
    </subcellularLocation>
</comment>
<dbReference type="EC" id="6.3.2.13" evidence="7"/>
<proteinExistence type="inferred from homology"/>
<dbReference type="OrthoDB" id="9800958at2"/>
<dbReference type="Pfam" id="PF02875">
    <property type="entry name" value="Mur_ligase_C"/>
    <property type="match status" value="1"/>
</dbReference>
<keyword evidence="4 7" id="KW-0573">Peptidoglycan synthesis</keyword>
<organism evidence="12 13">
    <name type="scientific">Catenovulum agarivorans DS-2</name>
    <dbReference type="NCBI Taxonomy" id="1328313"/>
    <lineage>
        <taxon>Bacteria</taxon>
        <taxon>Pseudomonadati</taxon>
        <taxon>Pseudomonadota</taxon>
        <taxon>Gammaproteobacteria</taxon>
        <taxon>Alteromonadales</taxon>
        <taxon>Alteromonadaceae</taxon>
        <taxon>Catenovulum</taxon>
    </lineage>
</organism>
<evidence type="ECO:0000256" key="4">
    <source>
        <dbReference type="ARBA" id="ARBA00022984"/>
    </source>
</evidence>
<evidence type="ECO:0000313" key="13">
    <source>
        <dbReference type="Proteomes" id="UP000019276"/>
    </source>
</evidence>
<feature type="binding site" evidence="7">
    <location>
        <begin position="117"/>
        <end position="123"/>
    </location>
    <ligand>
        <name>ATP</name>
        <dbReference type="ChEBI" id="CHEBI:30616"/>
    </ligand>
</feature>
<dbReference type="Gene3D" id="3.40.1390.10">
    <property type="entry name" value="MurE/MurF, N-terminal domain"/>
    <property type="match status" value="1"/>
</dbReference>
<feature type="binding site" evidence="7">
    <location>
        <position position="199"/>
    </location>
    <ligand>
        <name>UDP-N-acetyl-alpha-D-muramoyl-L-alanyl-D-glutamate</name>
        <dbReference type="ChEBI" id="CHEBI:83900"/>
    </ligand>
</feature>
<dbReference type="AlphaFoldDB" id="W7QH49"/>
<keyword evidence="6 7" id="KW-0961">Cell wall biogenesis/degradation</keyword>
<dbReference type="GO" id="GO:0008360">
    <property type="term" value="P:regulation of cell shape"/>
    <property type="evidence" value="ECO:0007669"/>
    <property type="project" value="UniProtKB-KW"/>
</dbReference>
<keyword evidence="7" id="KW-0547">Nucleotide-binding</keyword>
<feature type="binding site" evidence="7">
    <location>
        <begin position="436"/>
        <end position="439"/>
    </location>
    <ligand>
        <name>meso-2,6-diaminopimelate</name>
        <dbReference type="ChEBI" id="CHEBI:57791"/>
    </ligand>
</feature>
<dbReference type="eggNOG" id="COG0769">
    <property type="taxonomic scope" value="Bacteria"/>
</dbReference>
<comment type="similarity">
    <text evidence="1 7">Belongs to the MurCDEF family. MurE subfamily.</text>
</comment>
<dbReference type="RefSeq" id="WP_051479637.1">
    <property type="nucleotide sequence ID" value="NZ_ARZY01000006.1"/>
</dbReference>
<keyword evidence="2 7" id="KW-0132">Cell division</keyword>
<dbReference type="NCBIfam" id="TIGR01085">
    <property type="entry name" value="murE"/>
    <property type="match status" value="1"/>
</dbReference>
<dbReference type="GO" id="GO:0009252">
    <property type="term" value="P:peptidoglycan biosynthetic process"/>
    <property type="evidence" value="ECO:0007669"/>
    <property type="project" value="UniProtKB-UniRule"/>
</dbReference>
<comment type="pathway">
    <text evidence="7 8">Cell wall biogenesis; peptidoglycan biosynthesis.</text>
</comment>
<feature type="binding site" evidence="7">
    <location>
        <begin position="164"/>
        <end position="165"/>
    </location>
    <ligand>
        <name>UDP-N-acetyl-alpha-D-muramoyl-L-alanyl-D-glutamate</name>
        <dbReference type="ChEBI" id="CHEBI:83900"/>
    </ligand>
</feature>
<evidence type="ECO:0000256" key="3">
    <source>
        <dbReference type="ARBA" id="ARBA00022960"/>
    </source>
</evidence>
<dbReference type="GO" id="GO:0051301">
    <property type="term" value="P:cell division"/>
    <property type="evidence" value="ECO:0007669"/>
    <property type="project" value="UniProtKB-KW"/>
</dbReference>
<dbReference type="PANTHER" id="PTHR23135">
    <property type="entry name" value="MUR LIGASE FAMILY MEMBER"/>
    <property type="match status" value="1"/>
</dbReference>
<dbReference type="InterPro" id="IPR036565">
    <property type="entry name" value="Mur-like_cat_sf"/>
</dbReference>
<keyword evidence="7" id="KW-0460">Magnesium</keyword>
<dbReference type="GO" id="GO:0005737">
    <property type="term" value="C:cytoplasm"/>
    <property type="evidence" value="ECO:0007669"/>
    <property type="project" value="UniProtKB-SubCell"/>
</dbReference>
<evidence type="ECO:0000256" key="6">
    <source>
        <dbReference type="ARBA" id="ARBA00023316"/>
    </source>
</evidence>
<dbReference type="InterPro" id="IPR004101">
    <property type="entry name" value="Mur_ligase_C"/>
</dbReference>
<feature type="binding site" evidence="7">
    <location>
        <position position="197"/>
    </location>
    <ligand>
        <name>UDP-N-acetyl-alpha-D-muramoyl-L-alanyl-D-glutamate</name>
        <dbReference type="ChEBI" id="CHEBI:83900"/>
    </ligand>
</feature>
<dbReference type="Gene3D" id="3.90.190.20">
    <property type="entry name" value="Mur ligase, C-terminal domain"/>
    <property type="match status" value="1"/>
</dbReference>
<comment type="catalytic activity">
    <reaction evidence="7">
        <text>UDP-N-acetyl-alpha-D-muramoyl-L-alanyl-D-glutamate + meso-2,6-diaminopimelate + ATP = UDP-N-acetyl-alpha-D-muramoyl-L-alanyl-gamma-D-glutamyl-meso-2,6-diaminopimelate + ADP + phosphate + H(+)</text>
        <dbReference type="Rhea" id="RHEA:23676"/>
        <dbReference type="ChEBI" id="CHEBI:15378"/>
        <dbReference type="ChEBI" id="CHEBI:30616"/>
        <dbReference type="ChEBI" id="CHEBI:43474"/>
        <dbReference type="ChEBI" id="CHEBI:57791"/>
        <dbReference type="ChEBI" id="CHEBI:83900"/>
        <dbReference type="ChEBI" id="CHEBI:83905"/>
        <dbReference type="ChEBI" id="CHEBI:456216"/>
        <dbReference type="EC" id="6.3.2.13"/>
    </reaction>
</comment>
<feature type="binding site" evidence="7">
    <location>
        <position position="191"/>
    </location>
    <ligand>
        <name>UDP-N-acetyl-alpha-D-muramoyl-L-alanyl-D-glutamate</name>
        <dbReference type="ChEBI" id="CHEBI:83900"/>
    </ligand>
</feature>
<keyword evidence="7 12" id="KW-0436">Ligase</keyword>
<evidence type="ECO:0000256" key="1">
    <source>
        <dbReference type="ARBA" id="ARBA00005898"/>
    </source>
</evidence>
<protein>
    <recommendedName>
        <fullName evidence="7">UDP-N-acetylmuramoyl-L-alanyl-D-glutamate--2,6-diaminopimelate ligase</fullName>
        <ecNumber evidence="7">6.3.2.13</ecNumber>
    </recommendedName>
    <alternativeName>
        <fullName evidence="7">Meso-A2pm-adding enzyme</fullName>
    </alternativeName>
    <alternativeName>
        <fullName evidence="7">Meso-diaminopimelate-adding enzyme</fullName>
    </alternativeName>
    <alternativeName>
        <fullName evidence="7">UDP-MurNAc-L-Ala-D-Glu:meso-diaminopimelate ligase</fullName>
    </alternativeName>
    <alternativeName>
        <fullName evidence="7">UDP-MurNAc-tripeptide synthetase</fullName>
    </alternativeName>
    <alternativeName>
        <fullName evidence="7">UDP-N-acetylmuramyl-tripeptide synthetase</fullName>
    </alternativeName>
</protein>
<dbReference type="EMBL" id="ARZY01000006">
    <property type="protein sequence ID" value="EWH11196.1"/>
    <property type="molecule type" value="Genomic_DNA"/>
</dbReference>
<feature type="domain" description="Mur ligase central" evidence="11">
    <location>
        <begin position="115"/>
        <end position="335"/>
    </location>
</feature>
<evidence type="ECO:0000256" key="8">
    <source>
        <dbReference type="RuleBase" id="RU004135"/>
    </source>
</evidence>